<feature type="transmembrane region" description="Helical" evidence="6">
    <location>
        <begin position="116"/>
        <end position="134"/>
    </location>
</feature>
<feature type="transmembrane region" description="Helical" evidence="6">
    <location>
        <begin position="41"/>
        <end position="62"/>
    </location>
</feature>
<dbReference type="PANTHER" id="PTHR31218">
    <property type="entry name" value="WAT1-RELATED PROTEIN"/>
    <property type="match status" value="1"/>
</dbReference>
<evidence type="ECO:0000256" key="6">
    <source>
        <dbReference type="RuleBase" id="RU363077"/>
    </source>
</evidence>
<feature type="transmembrane region" description="Helical" evidence="6">
    <location>
        <begin position="269"/>
        <end position="289"/>
    </location>
</feature>
<keyword evidence="5 6" id="KW-0472">Membrane</keyword>
<name>A0A834GJI2_RHOSS</name>
<keyword evidence="4 6" id="KW-1133">Transmembrane helix</keyword>
<evidence type="ECO:0000313" key="8">
    <source>
        <dbReference type="EMBL" id="KAF7136444.1"/>
    </source>
</evidence>
<evidence type="ECO:0000256" key="4">
    <source>
        <dbReference type="ARBA" id="ARBA00022989"/>
    </source>
</evidence>
<dbReference type="OrthoDB" id="1728340at2759"/>
<keyword evidence="3 6" id="KW-0812">Transmembrane</keyword>
<keyword evidence="9" id="KW-1185">Reference proteome</keyword>
<dbReference type="Pfam" id="PF00892">
    <property type="entry name" value="EamA"/>
    <property type="match status" value="1"/>
</dbReference>
<protein>
    <recommendedName>
        <fullName evidence="6">WAT1-related protein</fullName>
    </recommendedName>
</protein>
<comment type="subcellular location">
    <subcellularLocation>
        <location evidence="1 6">Membrane</location>
        <topology evidence="1 6">Multi-pass membrane protein</topology>
    </subcellularLocation>
</comment>
<accession>A0A834GJI2</accession>
<feature type="transmembrane region" description="Helical" evidence="6">
    <location>
        <begin position="6"/>
        <end position="29"/>
    </location>
</feature>
<reference evidence="8" key="1">
    <citation type="submission" date="2019-11" db="EMBL/GenBank/DDBJ databases">
        <authorList>
            <person name="Liu Y."/>
            <person name="Hou J."/>
            <person name="Li T.-Q."/>
            <person name="Guan C.-H."/>
            <person name="Wu X."/>
            <person name="Wu H.-Z."/>
            <person name="Ling F."/>
            <person name="Zhang R."/>
            <person name="Shi X.-G."/>
            <person name="Ren J.-P."/>
            <person name="Chen E.-F."/>
            <person name="Sun J.-M."/>
        </authorList>
    </citation>
    <scope>NUCLEOTIDE SEQUENCE</scope>
    <source>
        <strain evidence="8">Adult_tree_wgs_1</strain>
        <tissue evidence="8">Leaves</tissue>
    </source>
</reference>
<dbReference type="InterPro" id="IPR037185">
    <property type="entry name" value="EmrE-like"/>
</dbReference>
<evidence type="ECO:0000256" key="1">
    <source>
        <dbReference type="ARBA" id="ARBA00004141"/>
    </source>
</evidence>
<evidence type="ECO:0000256" key="2">
    <source>
        <dbReference type="ARBA" id="ARBA00007635"/>
    </source>
</evidence>
<evidence type="ECO:0000256" key="3">
    <source>
        <dbReference type="ARBA" id="ARBA00022692"/>
    </source>
</evidence>
<feature type="transmembrane region" description="Helical" evidence="6">
    <location>
        <begin position="171"/>
        <end position="191"/>
    </location>
</feature>
<comment type="similarity">
    <text evidence="2 6">Belongs to the drug/metabolite transporter (DMT) superfamily. Plant drug/metabolite exporter (P-DME) (TC 2.A.7.4) family.</text>
</comment>
<dbReference type="GO" id="GO:0016020">
    <property type="term" value="C:membrane"/>
    <property type="evidence" value="ECO:0007669"/>
    <property type="project" value="UniProtKB-SubCell"/>
</dbReference>
<evidence type="ECO:0000259" key="7">
    <source>
        <dbReference type="Pfam" id="PF00892"/>
    </source>
</evidence>
<feature type="transmembrane region" description="Helical" evidence="6">
    <location>
        <begin position="203"/>
        <end position="224"/>
    </location>
</feature>
<dbReference type="Proteomes" id="UP000626092">
    <property type="component" value="Unassembled WGS sequence"/>
</dbReference>
<dbReference type="EMBL" id="WJXA01000008">
    <property type="protein sequence ID" value="KAF7136444.1"/>
    <property type="molecule type" value="Genomic_DNA"/>
</dbReference>
<dbReference type="InterPro" id="IPR030184">
    <property type="entry name" value="WAT1-related"/>
</dbReference>
<evidence type="ECO:0000256" key="5">
    <source>
        <dbReference type="ARBA" id="ARBA00023136"/>
    </source>
</evidence>
<dbReference type="InterPro" id="IPR000620">
    <property type="entry name" value="EamA_dom"/>
</dbReference>
<feature type="transmembrane region" description="Helical" evidence="6">
    <location>
        <begin position="295"/>
        <end position="312"/>
    </location>
</feature>
<evidence type="ECO:0000313" key="9">
    <source>
        <dbReference type="Proteomes" id="UP000626092"/>
    </source>
</evidence>
<dbReference type="SUPFAM" id="SSF103481">
    <property type="entry name" value="Multidrug resistance efflux transporter EmrE"/>
    <property type="match status" value="2"/>
</dbReference>
<dbReference type="AlphaFoldDB" id="A0A834GJI2"/>
<comment type="caution">
    <text evidence="8">The sequence shown here is derived from an EMBL/GenBank/DDBJ whole genome shotgun (WGS) entry which is preliminary data.</text>
</comment>
<proteinExistence type="inferred from homology"/>
<feature type="transmembrane region" description="Helical" evidence="6">
    <location>
        <begin position="82"/>
        <end position="104"/>
    </location>
</feature>
<dbReference type="GO" id="GO:0022857">
    <property type="term" value="F:transmembrane transporter activity"/>
    <property type="evidence" value="ECO:0007669"/>
    <property type="project" value="InterPro"/>
</dbReference>
<feature type="domain" description="EamA" evidence="7">
    <location>
        <begin position="174"/>
        <end position="312"/>
    </location>
</feature>
<organism evidence="8 9">
    <name type="scientific">Rhododendron simsii</name>
    <name type="common">Sims's rhododendron</name>
    <dbReference type="NCBI Taxonomy" id="118357"/>
    <lineage>
        <taxon>Eukaryota</taxon>
        <taxon>Viridiplantae</taxon>
        <taxon>Streptophyta</taxon>
        <taxon>Embryophyta</taxon>
        <taxon>Tracheophyta</taxon>
        <taxon>Spermatophyta</taxon>
        <taxon>Magnoliopsida</taxon>
        <taxon>eudicotyledons</taxon>
        <taxon>Gunneridae</taxon>
        <taxon>Pentapetalae</taxon>
        <taxon>asterids</taxon>
        <taxon>Ericales</taxon>
        <taxon>Ericaceae</taxon>
        <taxon>Ericoideae</taxon>
        <taxon>Rhodoreae</taxon>
        <taxon>Rhododendron</taxon>
    </lineage>
</organism>
<gene>
    <name evidence="8" type="ORF">RHSIM_Rhsim08G0181400</name>
</gene>
<sequence length="345" mass="37036">MELKPSLVGLVPFAAMMMAEFFDVGLITLSKAALSKGMSSFVFVVYSNALATLILLPSSFLLQRVTVTQNCVVTGISYSSPTLVTTLSNLVPAFTFLLAVVFRMEKMDLRSSTSRVKIMGTLVSLSGVLLVTLYKGPAIGSLLVQSPSSSSEDSFTSQPSLRNVFATESDWILGGLFLAIAFLSTSIGYTFQAAILKGYPSELAVVAFCCLFGTIQCTALSLFAERNNPSAWKFSLDIELFSVIYTAVFGSVINYSVRAWCIHKKGPVFVAMFTPISIAIAALFSIIFLGDTLCVGSVIGATVIVVGFYGVISAQSREEEEESHGVDHLPPSSETTPLLQTHMVV</sequence>
<feature type="transmembrane region" description="Helical" evidence="6">
    <location>
        <begin position="236"/>
        <end position="257"/>
    </location>
</feature>